<comment type="subunit">
    <text evidence="4 11">Homodimer.</text>
</comment>
<evidence type="ECO:0000313" key="13">
    <source>
        <dbReference type="EMBL" id="KTC74765.1"/>
    </source>
</evidence>
<accession>A0A0W0RUR8</accession>
<comment type="similarity">
    <text evidence="3 11">Belongs to the class-II pyridoxal-phosphate-dependent aminotransferase family. Histidinol-phosphate aminotransferase subfamily.</text>
</comment>
<evidence type="ECO:0000256" key="10">
    <source>
        <dbReference type="ARBA" id="ARBA00047481"/>
    </source>
</evidence>
<dbReference type="Gene3D" id="3.90.1150.10">
    <property type="entry name" value="Aspartate Aminotransferase, domain 1"/>
    <property type="match status" value="1"/>
</dbReference>
<feature type="domain" description="Aminotransferase class I/classII large" evidence="12">
    <location>
        <begin position="38"/>
        <end position="345"/>
    </location>
</feature>
<evidence type="ECO:0000256" key="7">
    <source>
        <dbReference type="ARBA" id="ARBA00022679"/>
    </source>
</evidence>
<evidence type="ECO:0000256" key="3">
    <source>
        <dbReference type="ARBA" id="ARBA00007970"/>
    </source>
</evidence>
<evidence type="ECO:0000256" key="8">
    <source>
        <dbReference type="ARBA" id="ARBA00022898"/>
    </source>
</evidence>
<evidence type="ECO:0000313" key="14">
    <source>
        <dbReference type="Proteomes" id="UP000054695"/>
    </source>
</evidence>
<dbReference type="Proteomes" id="UP000054695">
    <property type="component" value="Unassembled WGS sequence"/>
</dbReference>
<keyword evidence="7 11" id="KW-0808">Transferase</keyword>
<organism evidence="13 14">
    <name type="scientific">Legionella bozemanae</name>
    <name type="common">Fluoribacter bozemanae</name>
    <dbReference type="NCBI Taxonomy" id="447"/>
    <lineage>
        <taxon>Bacteria</taxon>
        <taxon>Pseudomonadati</taxon>
        <taxon>Pseudomonadota</taxon>
        <taxon>Gammaproteobacteria</taxon>
        <taxon>Legionellales</taxon>
        <taxon>Legionellaceae</taxon>
        <taxon>Legionella</taxon>
    </lineage>
</organism>
<proteinExistence type="inferred from homology"/>
<dbReference type="STRING" id="447.Lboz_1164"/>
<dbReference type="GO" id="GO:0004400">
    <property type="term" value="F:histidinol-phosphate transaminase activity"/>
    <property type="evidence" value="ECO:0007669"/>
    <property type="project" value="UniProtKB-UniRule"/>
</dbReference>
<evidence type="ECO:0000256" key="6">
    <source>
        <dbReference type="ARBA" id="ARBA00022605"/>
    </source>
</evidence>
<dbReference type="PATRIC" id="fig|447.4.peg.1246"/>
<dbReference type="PANTHER" id="PTHR42885">
    <property type="entry name" value="HISTIDINOL-PHOSPHATE AMINOTRANSFERASE-RELATED"/>
    <property type="match status" value="1"/>
</dbReference>
<gene>
    <name evidence="11 13" type="primary">hisC</name>
    <name evidence="13" type="ORF">Lboz_1164</name>
</gene>
<evidence type="ECO:0000256" key="1">
    <source>
        <dbReference type="ARBA" id="ARBA00001933"/>
    </source>
</evidence>
<evidence type="ECO:0000256" key="5">
    <source>
        <dbReference type="ARBA" id="ARBA00022576"/>
    </source>
</evidence>
<keyword evidence="9 11" id="KW-0368">Histidine biosynthesis</keyword>
<reference evidence="13 14" key="1">
    <citation type="submission" date="2015-11" db="EMBL/GenBank/DDBJ databases">
        <title>Genomic analysis of 38 Legionella species identifies large and diverse effector repertoires.</title>
        <authorList>
            <person name="Burstein D."/>
            <person name="Amaro F."/>
            <person name="Zusman T."/>
            <person name="Lifshitz Z."/>
            <person name="Cohen O."/>
            <person name="Gilbert J.A."/>
            <person name="Pupko T."/>
            <person name="Shuman H.A."/>
            <person name="Segal G."/>
        </authorList>
    </citation>
    <scope>NUCLEOTIDE SEQUENCE [LARGE SCALE GENOMIC DNA]</scope>
    <source>
        <strain evidence="13 14">WIGA</strain>
    </source>
</reference>
<dbReference type="Gene3D" id="3.40.640.10">
    <property type="entry name" value="Type I PLP-dependent aspartate aminotransferase-like (Major domain)"/>
    <property type="match status" value="1"/>
</dbReference>
<evidence type="ECO:0000256" key="2">
    <source>
        <dbReference type="ARBA" id="ARBA00005011"/>
    </source>
</evidence>
<keyword evidence="14" id="KW-1185">Reference proteome</keyword>
<evidence type="ECO:0000256" key="4">
    <source>
        <dbReference type="ARBA" id="ARBA00011738"/>
    </source>
</evidence>
<dbReference type="AlphaFoldDB" id="A0A0W0RUR8"/>
<comment type="pathway">
    <text evidence="2 11">Amino-acid biosynthesis; L-histidine biosynthesis; L-histidine from 5-phospho-alpha-D-ribose 1-diphosphate: step 7/9.</text>
</comment>
<dbReference type="CDD" id="cd00609">
    <property type="entry name" value="AAT_like"/>
    <property type="match status" value="1"/>
</dbReference>
<evidence type="ECO:0000256" key="9">
    <source>
        <dbReference type="ARBA" id="ARBA00023102"/>
    </source>
</evidence>
<dbReference type="InterPro" id="IPR015422">
    <property type="entry name" value="PyrdxlP-dep_Trfase_small"/>
</dbReference>
<sequence>MSVLNLIRPELLDNQPYSVGSVPMRHRLHANELPWSALSTNISLNFYPEKYLQDQLQEQLAKYYQVEAKQIVLTRGSDDGIDLITRLFLSAGQDACMQFPPTFSMYSFYIYLQHAQLIECPLDAQNNFQLSLHDIRNAWQNNCKLIFLCNPNNPTGNLIDLNFIATLCNEYKNRSVIVVDEAYIEFAQTQSATCLISQFDNLIVLRTLSKAYGLANLRLGIILAQAHVIQALNKIMPPFPLSSVVIDLALRALEKNEWFLQAINTIKKSRARLIKKLQLCPVIKKVYSTETNFILVKTKYTVELVSWLADQGIVIKSFSPNSSLHDHLRITVGDEAQNQLLLRALSSFQNNVSGY</sequence>
<comment type="cofactor">
    <cofactor evidence="1 11">
        <name>pyridoxal 5'-phosphate</name>
        <dbReference type="ChEBI" id="CHEBI:597326"/>
    </cofactor>
</comment>
<feature type="modified residue" description="N6-(pyridoxal phosphate)lysine" evidence="11">
    <location>
        <position position="210"/>
    </location>
</feature>
<dbReference type="EC" id="2.6.1.9" evidence="11"/>
<dbReference type="NCBIfam" id="TIGR01141">
    <property type="entry name" value="hisC"/>
    <property type="match status" value="1"/>
</dbReference>
<dbReference type="EMBL" id="LNXU01000013">
    <property type="protein sequence ID" value="KTC74765.1"/>
    <property type="molecule type" value="Genomic_DNA"/>
</dbReference>
<keyword evidence="5 11" id="KW-0032">Aminotransferase</keyword>
<name>A0A0W0RUR8_LEGBO</name>
<keyword evidence="6 11" id="KW-0028">Amino-acid biosynthesis</keyword>
<dbReference type="InterPro" id="IPR015421">
    <property type="entry name" value="PyrdxlP-dep_Trfase_major"/>
</dbReference>
<dbReference type="InterPro" id="IPR004839">
    <property type="entry name" value="Aminotransferase_I/II_large"/>
</dbReference>
<evidence type="ECO:0000259" key="12">
    <source>
        <dbReference type="Pfam" id="PF00155"/>
    </source>
</evidence>
<dbReference type="SUPFAM" id="SSF53383">
    <property type="entry name" value="PLP-dependent transferases"/>
    <property type="match status" value="1"/>
</dbReference>
<dbReference type="GO" id="GO:0000105">
    <property type="term" value="P:L-histidine biosynthetic process"/>
    <property type="evidence" value="ECO:0007669"/>
    <property type="project" value="UniProtKB-UniRule"/>
</dbReference>
<dbReference type="InterPro" id="IPR015424">
    <property type="entry name" value="PyrdxlP-dep_Trfase"/>
</dbReference>
<protein>
    <recommendedName>
        <fullName evidence="11">Histidinol-phosphate aminotransferase</fullName>
        <ecNumber evidence="11">2.6.1.9</ecNumber>
    </recommendedName>
    <alternativeName>
        <fullName evidence="11">Imidazole acetol-phosphate transaminase</fullName>
    </alternativeName>
</protein>
<dbReference type="HAMAP" id="MF_01023">
    <property type="entry name" value="HisC_aminotrans_2"/>
    <property type="match status" value="1"/>
</dbReference>
<dbReference type="InterPro" id="IPR005861">
    <property type="entry name" value="HisP_aminotrans"/>
</dbReference>
<dbReference type="OrthoDB" id="9813612at2"/>
<comment type="caution">
    <text evidence="13">The sequence shown here is derived from an EMBL/GenBank/DDBJ whole genome shotgun (WGS) entry which is preliminary data.</text>
</comment>
<dbReference type="PANTHER" id="PTHR42885:SF2">
    <property type="entry name" value="HISTIDINOL-PHOSPHATE AMINOTRANSFERASE"/>
    <property type="match status" value="1"/>
</dbReference>
<evidence type="ECO:0000256" key="11">
    <source>
        <dbReference type="HAMAP-Rule" id="MF_01023"/>
    </source>
</evidence>
<keyword evidence="8 11" id="KW-0663">Pyridoxal phosphate</keyword>
<dbReference type="Pfam" id="PF00155">
    <property type="entry name" value="Aminotran_1_2"/>
    <property type="match status" value="1"/>
</dbReference>
<dbReference type="GO" id="GO:0030170">
    <property type="term" value="F:pyridoxal phosphate binding"/>
    <property type="evidence" value="ECO:0007669"/>
    <property type="project" value="InterPro"/>
</dbReference>
<dbReference type="UniPathway" id="UPA00031">
    <property type="reaction ID" value="UER00012"/>
</dbReference>
<dbReference type="RefSeq" id="WP_058458837.1">
    <property type="nucleotide sequence ID" value="NZ_CAAAIY010000012.1"/>
</dbReference>
<comment type="catalytic activity">
    <reaction evidence="10 11">
        <text>L-histidinol phosphate + 2-oxoglutarate = 3-(imidazol-4-yl)-2-oxopropyl phosphate + L-glutamate</text>
        <dbReference type="Rhea" id="RHEA:23744"/>
        <dbReference type="ChEBI" id="CHEBI:16810"/>
        <dbReference type="ChEBI" id="CHEBI:29985"/>
        <dbReference type="ChEBI" id="CHEBI:57766"/>
        <dbReference type="ChEBI" id="CHEBI:57980"/>
        <dbReference type="EC" id="2.6.1.9"/>
    </reaction>
</comment>